<reference evidence="1" key="1">
    <citation type="journal article" date="2014" name="Front. Microbiol.">
        <title>High frequency of phylogenetically diverse reductive dehalogenase-homologous genes in deep subseafloor sedimentary metagenomes.</title>
        <authorList>
            <person name="Kawai M."/>
            <person name="Futagami T."/>
            <person name="Toyoda A."/>
            <person name="Takaki Y."/>
            <person name="Nishi S."/>
            <person name="Hori S."/>
            <person name="Arai W."/>
            <person name="Tsubouchi T."/>
            <person name="Morono Y."/>
            <person name="Uchiyama I."/>
            <person name="Ito T."/>
            <person name="Fujiyama A."/>
            <person name="Inagaki F."/>
            <person name="Takami H."/>
        </authorList>
    </citation>
    <scope>NUCLEOTIDE SEQUENCE</scope>
    <source>
        <strain evidence="1">Expedition CK06-06</strain>
    </source>
</reference>
<feature type="non-terminal residue" evidence="1">
    <location>
        <position position="259"/>
    </location>
</feature>
<dbReference type="AlphaFoldDB" id="X0VUC9"/>
<name>X0VUC9_9ZZZZ</name>
<proteinExistence type="predicted"/>
<feature type="non-terminal residue" evidence="1">
    <location>
        <position position="1"/>
    </location>
</feature>
<sequence>LKQRPPLKWRKLPQIPAGQNYFGAVYCKLKFYPEWDALWRVSDYPDIVVSFDEAACKMVFWRGSNYNMNLVTENGKWIGDQSAEAGGRGTIGCCEHMSDKQCRYAHVRIIENHDARVVVHWRYALCDVLYKITGEDEITGWGAWADEYYYIYPDAVAVRYFQVYGVGGCSITEPTAFNQPGEKAEDNVHIDAVIMANMKGQIRSFSWDPWPNDGRVAAPFDNALSGANICVVNFKARNKPYYIYEPGTRIIPYGGGTKE</sequence>
<comment type="caution">
    <text evidence="1">The sequence shown here is derived from an EMBL/GenBank/DDBJ whole genome shotgun (WGS) entry which is preliminary data.</text>
</comment>
<accession>X0VUC9</accession>
<evidence type="ECO:0000313" key="1">
    <source>
        <dbReference type="EMBL" id="GAG21885.1"/>
    </source>
</evidence>
<organism evidence="1">
    <name type="scientific">marine sediment metagenome</name>
    <dbReference type="NCBI Taxonomy" id="412755"/>
    <lineage>
        <taxon>unclassified sequences</taxon>
        <taxon>metagenomes</taxon>
        <taxon>ecological metagenomes</taxon>
    </lineage>
</organism>
<dbReference type="EMBL" id="BARS01034406">
    <property type="protein sequence ID" value="GAG21885.1"/>
    <property type="molecule type" value="Genomic_DNA"/>
</dbReference>
<protein>
    <submittedName>
        <fullName evidence="1">Uncharacterized protein</fullName>
    </submittedName>
</protein>
<gene>
    <name evidence="1" type="ORF">S01H1_53155</name>
</gene>